<proteinExistence type="predicted"/>
<dbReference type="PRINTS" id="PR00038">
    <property type="entry name" value="HTHLUXR"/>
</dbReference>
<dbReference type="InterPro" id="IPR058245">
    <property type="entry name" value="NreC/VraR/RcsB-like_REC"/>
</dbReference>
<dbReference type="PANTHER" id="PTHR43214">
    <property type="entry name" value="TWO-COMPONENT RESPONSE REGULATOR"/>
    <property type="match status" value="1"/>
</dbReference>
<reference evidence="6 7" key="1">
    <citation type="submission" date="2021-03" db="EMBL/GenBank/DDBJ databases">
        <title>Microbacterium pauli sp. nov., isolated from microfiltered milk.</title>
        <authorList>
            <person name="Bellassi P."/>
            <person name="Fontana A."/>
            <person name="Callegari M.L."/>
            <person name="Lorenzo M."/>
            <person name="Cappa F."/>
        </authorList>
    </citation>
    <scope>NUCLEOTIDE SEQUENCE [LARGE SCALE GENOMIC DNA]</scope>
    <source>
        <strain evidence="6 7">DSM 18909</strain>
    </source>
</reference>
<keyword evidence="7" id="KW-1185">Reference proteome</keyword>
<dbReference type="PROSITE" id="PS50043">
    <property type="entry name" value="HTH_LUXR_2"/>
    <property type="match status" value="1"/>
</dbReference>
<dbReference type="PROSITE" id="PS50110">
    <property type="entry name" value="RESPONSE_REGULATORY"/>
    <property type="match status" value="1"/>
</dbReference>
<dbReference type="Gene3D" id="3.40.50.2300">
    <property type="match status" value="1"/>
</dbReference>
<evidence type="ECO:0000259" key="4">
    <source>
        <dbReference type="PROSITE" id="PS50043"/>
    </source>
</evidence>
<feature type="domain" description="Response regulatory" evidence="5">
    <location>
        <begin position="3"/>
        <end position="117"/>
    </location>
</feature>
<evidence type="ECO:0000259" key="5">
    <source>
        <dbReference type="PROSITE" id="PS50110"/>
    </source>
</evidence>
<dbReference type="Pfam" id="PF00196">
    <property type="entry name" value="GerE"/>
    <property type="match status" value="1"/>
</dbReference>
<organism evidence="6 7">
    <name type="scientific">Microbacterium flavum</name>
    <dbReference type="NCBI Taxonomy" id="415216"/>
    <lineage>
        <taxon>Bacteria</taxon>
        <taxon>Bacillati</taxon>
        <taxon>Actinomycetota</taxon>
        <taxon>Actinomycetes</taxon>
        <taxon>Micrococcales</taxon>
        <taxon>Microbacteriaceae</taxon>
        <taxon>Microbacterium</taxon>
    </lineage>
</organism>
<dbReference type="Proteomes" id="UP000740605">
    <property type="component" value="Unassembled WGS sequence"/>
</dbReference>
<feature type="modified residue" description="4-aspartylphosphate" evidence="3">
    <location>
        <position position="52"/>
    </location>
</feature>
<dbReference type="SMART" id="SM00448">
    <property type="entry name" value="REC"/>
    <property type="match status" value="1"/>
</dbReference>
<dbReference type="SUPFAM" id="SSF46894">
    <property type="entry name" value="C-terminal effector domain of the bipartite response regulators"/>
    <property type="match status" value="1"/>
</dbReference>
<evidence type="ECO:0000256" key="1">
    <source>
        <dbReference type="ARBA" id="ARBA00022553"/>
    </source>
</evidence>
<dbReference type="EMBL" id="JAFLHG010000012">
    <property type="protein sequence ID" value="MBT8798996.1"/>
    <property type="molecule type" value="Genomic_DNA"/>
</dbReference>
<dbReference type="InterPro" id="IPR000792">
    <property type="entry name" value="Tscrpt_reg_LuxR_C"/>
</dbReference>
<keyword evidence="2" id="KW-0238">DNA-binding</keyword>
<dbReference type="SUPFAM" id="SSF52172">
    <property type="entry name" value="CheY-like"/>
    <property type="match status" value="1"/>
</dbReference>
<evidence type="ECO:0000313" key="6">
    <source>
        <dbReference type="EMBL" id="MBT8798996.1"/>
    </source>
</evidence>
<dbReference type="CDD" id="cd17535">
    <property type="entry name" value="REC_NarL-like"/>
    <property type="match status" value="1"/>
</dbReference>
<keyword evidence="1 3" id="KW-0597">Phosphoprotein</keyword>
<evidence type="ECO:0000256" key="3">
    <source>
        <dbReference type="PROSITE-ProRule" id="PRU00169"/>
    </source>
</evidence>
<dbReference type="InterPro" id="IPR016032">
    <property type="entry name" value="Sig_transdc_resp-reg_C-effctor"/>
</dbReference>
<gene>
    <name evidence="6" type="ORF">J0P97_13080</name>
</gene>
<feature type="domain" description="HTH luxR-type" evidence="4">
    <location>
        <begin position="143"/>
        <end position="208"/>
    </location>
</feature>
<dbReference type="RefSeq" id="WP_215488228.1">
    <property type="nucleotide sequence ID" value="NZ_BAAAPJ010000003.1"/>
</dbReference>
<name>A0ABS5XYE7_9MICO</name>
<evidence type="ECO:0000256" key="2">
    <source>
        <dbReference type="ARBA" id="ARBA00023125"/>
    </source>
</evidence>
<dbReference type="InterPro" id="IPR011006">
    <property type="entry name" value="CheY-like_superfamily"/>
</dbReference>
<evidence type="ECO:0000313" key="7">
    <source>
        <dbReference type="Proteomes" id="UP000740605"/>
    </source>
</evidence>
<dbReference type="InterPro" id="IPR001789">
    <property type="entry name" value="Sig_transdc_resp-reg_receiver"/>
</dbReference>
<dbReference type="CDD" id="cd06170">
    <property type="entry name" value="LuxR_C_like"/>
    <property type="match status" value="1"/>
</dbReference>
<dbReference type="PANTHER" id="PTHR43214:SF43">
    <property type="entry name" value="TWO-COMPONENT RESPONSE REGULATOR"/>
    <property type="match status" value="1"/>
</dbReference>
<dbReference type="SMART" id="SM00421">
    <property type="entry name" value="HTH_LUXR"/>
    <property type="match status" value="1"/>
</dbReference>
<dbReference type="Pfam" id="PF00072">
    <property type="entry name" value="Response_reg"/>
    <property type="match status" value="1"/>
</dbReference>
<sequence>MLSVGIIEDHPLFREGLRNLLSSAGIAVVAEATSAAEADVVFEASPDVVVVDLGLPDAPGESVVRAAVRKCPGSRIVVLTMAADALSVSRALAAGANAYLVKDSSADEVLASIRAVATGSSVLGSTIASKMRDLGSIPVLSPTAEDFPELTLRERQVLILVADGLSNAAISSELGLSTKTVANYVSKILSTLHVRDRAQLATVVEKRTAR</sequence>
<protein>
    <submittedName>
        <fullName evidence="6">Response regulator transcription factor</fullName>
    </submittedName>
</protein>
<accession>A0ABS5XYE7</accession>
<dbReference type="InterPro" id="IPR039420">
    <property type="entry name" value="WalR-like"/>
</dbReference>
<comment type="caution">
    <text evidence="6">The sequence shown here is derived from an EMBL/GenBank/DDBJ whole genome shotgun (WGS) entry which is preliminary data.</text>
</comment>